<protein>
    <recommendedName>
        <fullName evidence="3">Transglycosylase SLT domain-containing protein</fullName>
    </recommendedName>
</protein>
<feature type="compositionally biased region" description="Basic and acidic residues" evidence="1">
    <location>
        <begin position="28"/>
        <end position="41"/>
    </location>
</feature>
<dbReference type="InterPro" id="IPR023346">
    <property type="entry name" value="Lysozyme-like_dom_sf"/>
</dbReference>
<dbReference type="RefSeq" id="WP_155921823.1">
    <property type="nucleotide sequence ID" value="NZ_MF600313.1"/>
</dbReference>
<sequence length="333" mass="34326">MTQPTSAEIGYNHDDALGVYSNAQGALRDQRESIPDHDPAGIHDPAISSALRDHNDKTKGNIDTTDDTLGKGKRAVGDLAAADRNNSTRARQVDPNGVSALRAALQRNAAAPAPPMAAQPAPAAMPAPAMPAPAMPAPQMPAVPAGMVNIDPDALAKLIAGADLSSGGHGAGGGAKAEPGGRSPLSSSGIAFQKTGMGVLSKSQMTAVIDESLDRNGISRDPQVRARWHDIMFNQGMRESSGNVDAINTKDVNAVGPTQADGAPLNCSRGVWQVTAETFGRYHVGGTSNNMYDPVANGSASVAYQMAKGGIGADGQGLERYHVERAAARYGAY</sequence>
<accession>A0A343VR28</accession>
<organism evidence="2">
    <name type="scientific">Mycolicibacterium sp. CBMA 213</name>
    <dbReference type="NCBI Taxonomy" id="1968788"/>
    <lineage>
        <taxon>Bacteria</taxon>
        <taxon>Bacillati</taxon>
        <taxon>Actinomycetota</taxon>
        <taxon>Actinomycetes</taxon>
        <taxon>Mycobacteriales</taxon>
        <taxon>Mycobacteriaceae</taxon>
        <taxon>Mycolicibacterium</taxon>
    </lineage>
</organism>
<reference evidence="2" key="1">
    <citation type="journal article" date="2018" name="Front. Microbiol.">
        <title>Beyond the Limits: tRNA Array Units in Mycobacterium Genomes.</title>
        <authorList>
            <person name="Morgado S.M."/>
            <person name="Vicente A.C."/>
        </authorList>
    </citation>
    <scope>NUCLEOTIDE SEQUENCE</scope>
    <source>
        <strain evidence="2">CBMA 213</strain>
        <plasmid evidence="2">pCBMA213_1</plasmid>
    </source>
</reference>
<dbReference type="AlphaFoldDB" id="A0A343VR28"/>
<proteinExistence type="predicted"/>
<evidence type="ECO:0000313" key="2">
    <source>
        <dbReference type="EMBL" id="AVN58352.1"/>
    </source>
</evidence>
<dbReference type="SUPFAM" id="SSF53955">
    <property type="entry name" value="Lysozyme-like"/>
    <property type="match status" value="1"/>
</dbReference>
<gene>
    <name evidence="2" type="ORF">B5P44_p00057</name>
</gene>
<geneLocation type="plasmid" evidence="2">
    <name>pCBMA213_1</name>
</geneLocation>
<name>A0A343VR28_9MYCO</name>
<dbReference type="EMBL" id="MF600313">
    <property type="protein sequence ID" value="AVN58352.1"/>
    <property type="molecule type" value="Genomic_DNA"/>
</dbReference>
<keyword evidence="2" id="KW-0614">Plasmid</keyword>
<feature type="region of interest" description="Disordered" evidence="1">
    <location>
        <begin position="25"/>
        <end position="71"/>
    </location>
</feature>
<evidence type="ECO:0000256" key="1">
    <source>
        <dbReference type="SAM" id="MobiDB-lite"/>
    </source>
</evidence>
<evidence type="ECO:0008006" key="3">
    <source>
        <dbReference type="Google" id="ProtNLM"/>
    </source>
</evidence>
<feature type="compositionally biased region" description="Basic and acidic residues" evidence="1">
    <location>
        <begin position="51"/>
        <end position="60"/>
    </location>
</feature>